<accession>A0A225D215</accession>
<keyword evidence="2" id="KW-1185">Reference proteome</keyword>
<gene>
    <name evidence="1" type="ORF">FRUB_08125</name>
</gene>
<evidence type="ECO:0000313" key="1">
    <source>
        <dbReference type="EMBL" id="OWK35562.1"/>
    </source>
</evidence>
<sequence length="42" mass="4808">MESQIEFLGALLLFRGQSECVYDRAQGPKGIFNLTKMLPLEY</sequence>
<protein>
    <submittedName>
        <fullName evidence="1">Uncharacterized protein</fullName>
    </submittedName>
</protein>
<dbReference type="Proteomes" id="UP000214646">
    <property type="component" value="Unassembled WGS sequence"/>
</dbReference>
<reference evidence="2" key="1">
    <citation type="submission" date="2017-06" db="EMBL/GenBank/DDBJ databases">
        <title>Genome analysis of Fimbriiglobus ruber SP5, the first member of the order Planctomycetales with confirmed chitinolytic capability.</title>
        <authorList>
            <person name="Ravin N.V."/>
            <person name="Rakitin A.L."/>
            <person name="Ivanova A.A."/>
            <person name="Beletsky A.V."/>
            <person name="Kulichevskaya I.S."/>
            <person name="Mardanov A.V."/>
            <person name="Dedysh S.N."/>
        </authorList>
    </citation>
    <scope>NUCLEOTIDE SEQUENCE [LARGE SCALE GENOMIC DNA]</scope>
    <source>
        <strain evidence="2">SP5</strain>
    </source>
</reference>
<name>A0A225D215_9BACT</name>
<dbReference type="EMBL" id="NIDE01000017">
    <property type="protein sequence ID" value="OWK35562.1"/>
    <property type="molecule type" value="Genomic_DNA"/>
</dbReference>
<organism evidence="1 2">
    <name type="scientific">Fimbriiglobus ruber</name>
    <dbReference type="NCBI Taxonomy" id="1908690"/>
    <lineage>
        <taxon>Bacteria</taxon>
        <taxon>Pseudomonadati</taxon>
        <taxon>Planctomycetota</taxon>
        <taxon>Planctomycetia</taxon>
        <taxon>Gemmatales</taxon>
        <taxon>Gemmataceae</taxon>
        <taxon>Fimbriiglobus</taxon>
    </lineage>
</organism>
<comment type="caution">
    <text evidence="1">The sequence shown here is derived from an EMBL/GenBank/DDBJ whole genome shotgun (WGS) entry which is preliminary data.</text>
</comment>
<dbReference type="AlphaFoldDB" id="A0A225D215"/>
<proteinExistence type="predicted"/>
<evidence type="ECO:0000313" key="2">
    <source>
        <dbReference type="Proteomes" id="UP000214646"/>
    </source>
</evidence>